<feature type="chain" id="PRO_5032957114" evidence="1">
    <location>
        <begin position="32"/>
        <end position="457"/>
    </location>
</feature>
<evidence type="ECO:0000313" key="3">
    <source>
        <dbReference type="Proteomes" id="UP000663842"/>
    </source>
</evidence>
<gene>
    <name evidence="2" type="ORF">UXM345_LOCUS32924</name>
</gene>
<reference evidence="2" key="1">
    <citation type="submission" date="2021-02" db="EMBL/GenBank/DDBJ databases">
        <authorList>
            <person name="Nowell W R."/>
        </authorList>
    </citation>
    <scope>NUCLEOTIDE SEQUENCE</scope>
</reference>
<evidence type="ECO:0000256" key="1">
    <source>
        <dbReference type="SAM" id="SignalP"/>
    </source>
</evidence>
<comment type="caution">
    <text evidence="2">The sequence shown here is derived from an EMBL/GenBank/DDBJ whole genome shotgun (WGS) entry which is preliminary data.</text>
</comment>
<name>A0A820HFC9_9BILA</name>
<dbReference type="EMBL" id="CAJOBF010010477">
    <property type="protein sequence ID" value="CAF4291946.1"/>
    <property type="molecule type" value="Genomic_DNA"/>
</dbReference>
<dbReference type="AlphaFoldDB" id="A0A820HFC9"/>
<protein>
    <submittedName>
        <fullName evidence="2">Uncharacterized protein</fullName>
    </submittedName>
</protein>
<sequence>MSKSLSKFSKIALTCVSAMSLIIAFNDNVMANGGGANETTTASGDITDAMFAPNANFTAGDNLRFGGNHTITISAPGFPAINSVDFNNKYGSILTITDNESINLLTNFLSTGGTAGNIVINNNNTAVTFEGSFSDIKGVTINSGSKGRFSLDTIAMNIDGQGALVIRSDNDKYINSDIGSATTKLNTITPTVVFNGEGINVRTTKTTLQSGKSIYANEFKLYGENEINNNYLDSSIFVIEDNGFIDALITTTPFTPGEFSGSGLGVKSSEVDVNGSATIVQDIGTSTNKMNYIKFLDYITSSQTNLILTQDSVFSVAESYIANNSIHSLGLNSLTIQKNVGNIRPMLFIEGPFEILPIGDMSETVVFNISANDTKAGNVIIDGGSFTIGGGEGENPGPADLTNIRNIANSNSGVRNDLVRAVIEDDGGVQQFINGLNPALAEISENTFDAVQDLVGE</sequence>
<organism evidence="2 3">
    <name type="scientific">Rotaria magnacalcarata</name>
    <dbReference type="NCBI Taxonomy" id="392030"/>
    <lineage>
        <taxon>Eukaryota</taxon>
        <taxon>Metazoa</taxon>
        <taxon>Spiralia</taxon>
        <taxon>Gnathifera</taxon>
        <taxon>Rotifera</taxon>
        <taxon>Eurotatoria</taxon>
        <taxon>Bdelloidea</taxon>
        <taxon>Philodinida</taxon>
        <taxon>Philodinidae</taxon>
        <taxon>Rotaria</taxon>
    </lineage>
</organism>
<feature type="non-terminal residue" evidence="2">
    <location>
        <position position="1"/>
    </location>
</feature>
<accession>A0A820HFC9</accession>
<proteinExistence type="predicted"/>
<dbReference type="Proteomes" id="UP000663842">
    <property type="component" value="Unassembled WGS sequence"/>
</dbReference>
<evidence type="ECO:0000313" key="2">
    <source>
        <dbReference type="EMBL" id="CAF4291946.1"/>
    </source>
</evidence>
<feature type="signal peptide" evidence="1">
    <location>
        <begin position="1"/>
        <end position="31"/>
    </location>
</feature>
<keyword evidence="1" id="KW-0732">Signal</keyword>